<proteinExistence type="predicted"/>
<dbReference type="Proteomes" id="UP000735302">
    <property type="component" value="Unassembled WGS sequence"/>
</dbReference>
<gene>
    <name evidence="1" type="ORF">PoB_002632800</name>
</gene>
<dbReference type="AlphaFoldDB" id="A0AAV3ZZF8"/>
<name>A0AAV3ZZF8_9GAST</name>
<reference evidence="1 2" key="1">
    <citation type="journal article" date="2021" name="Elife">
        <title>Chloroplast acquisition without the gene transfer in kleptoplastic sea slugs, Plakobranchus ocellatus.</title>
        <authorList>
            <person name="Maeda T."/>
            <person name="Takahashi S."/>
            <person name="Yoshida T."/>
            <person name="Shimamura S."/>
            <person name="Takaki Y."/>
            <person name="Nagai Y."/>
            <person name="Toyoda A."/>
            <person name="Suzuki Y."/>
            <person name="Arimoto A."/>
            <person name="Ishii H."/>
            <person name="Satoh N."/>
            <person name="Nishiyama T."/>
            <person name="Hasebe M."/>
            <person name="Maruyama T."/>
            <person name="Minagawa J."/>
            <person name="Obokata J."/>
            <person name="Shigenobu S."/>
        </authorList>
    </citation>
    <scope>NUCLEOTIDE SEQUENCE [LARGE SCALE GENOMIC DNA]</scope>
</reference>
<keyword evidence="2" id="KW-1185">Reference proteome</keyword>
<evidence type="ECO:0000313" key="2">
    <source>
        <dbReference type="Proteomes" id="UP000735302"/>
    </source>
</evidence>
<comment type="caution">
    <text evidence="1">The sequence shown here is derived from an EMBL/GenBank/DDBJ whole genome shotgun (WGS) entry which is preliminary data.</text>
</comment>
<dbReference type="EMBL" id="BLXT01003024">
    <property type="protein sequence ID" value="GFN99822.1"/>
    <property type="molecule type" value="Genomic_DNA"/>
</dbReference>
<accession>A0AAV3ZZF8</accession>
<sequence>MGFETGNVDKEFWTTRMNDKRRAEEDKAKGKKEAQERNGTVVVCVIYKVYFWFLQSTPQALKRNWPSTLSLCATWSQKMLYAMYGRRQTVDSPPTSLQAAILITCHLYQALTKSFCIAMVAFIKTKVLYWPVHYLRFPYSENVKFNRNTL</sequence>
<organism evidence="1 2">
    <name type="scientific">Plakobranchus ocellatus</name>
    <dbReference type="NCBI Taxonomy" id="259542"/>
    <lineage>
        <taxon>Eukaryota</taxon>
        <taxon>Metazoa</taxon>
        <taxon>Spiralia</taxon>
        <taxon>Lophotrochozoa</taxon>
        <taxon>Mollusca</taxon>
        <taxon>Gastropoda</taxon>
        <taxon>Heterobranchia</taxon>
        <taxon>Euthyneura</taxon>
        <taxon>Panpulmonata</taxon>
        <taxon>Sacoglossa</taxon>
        <taxon>Placobranchoidea</taxon>
        <taxon>Plakobranchidae</taxon>
        <taxon>Plakobranchus</taxon>
    </lineage>
</organism>
<evidence type="ECO:0000313" key="1">
    <source>
        <dbReference type="EMBL" id="GFN99822.1"/>
    </source>
</evidence>
<protein>
    <submittedName>
        <fullName evidence="1">Uncharacterized protein</fullName>
    </submittedName>
</protein>